<dbReference type="GO" id="GO:0000978">
    <property type="term" value="F:RNA polymerase II cis-regulatory region sequence-specific DNA binding"/>
    <property type="evidence" value="ECO:0007669"/>
    <property type="project" value="TreeGrafter"/>
</dbReference>
<dbReference type="PANTHER" id="PTHR45881">
    <property type="entry name" value="CHECKPOINT SUPPRESSOR 1-LIKE, ISOFORM A-RELATED"/>
    <property type="match status" value="1"/>
</dbReference>
<evidence type="ECO:0000313" key="8">
    <source>
        <dbReference type="Proteomes" id="UP000807504"/>
    </source>
</evidence>
<reference evidence="7" key="1">
    <citation type="journal article" date="2020" name="bioRxiv">
        <title>Chromosome-level reference genome of the European wasp spider Argiope bruennichi: a resource for studies on range expansion and evolutionary adaptation.</title>
        <authorList>
            <person name="Sheffer M.M."/>
            <person name="Hoppe A."/>
            <person name="Krehenwinkel H."/>
            <person name="Uhl G."/>
            <person name="Kuss A.W."/>
            <person name="Jensen L."/>
            <person name="Jensen C."/>
            <person name="Gillespie R.G."/>
            <person name="Hoff K.J."/>
            <person name="Prost S."/>
        </authorList>
    </citation>
    <scope>NUCLEOTIDE SEQUENCE</scope>
</reference>
<keyword evidence="8" id="KW-1185">Reference proteome</keyword>
<keyword evidence="2" id="KW-0805">Transcription regulation</keyword>
<dbReference type="Gene3D" id="2.60.200.20">
    <property type="match status" value="1"/>
</dbReference>
<sequence length="315" mass="34373">MANAQKDENNDAWALLALKSAPASPSKVQWSPEPKAAAIARLEGREFEYMIRQYRITIGRNSRVGEVDVNMGHSSFISRRHLEITFESPHFFMICNGKNGVFVDGVFQRKGAPPFQLPKTCVFRFPSTNIKIMFQSLIDENNPPFHSRITESPCKPMAPLRISIPEHEGNLSSPIPSPTGTISTLLIENKSNQNMISTVKPRILVCGQKIQTPDSQQQATVIVQAPSSGITGFPSNVLTVVTSIPASSTDNSSNVYSNATFLAPQPITEDSSQGVAKSVKRVIPTTNEIGNATNSQESNNSDNTETKRPKGESSS</sequence>
<dbReference type="PROSITE" id="PS50006">
    <property type="entry name" value="FHA_DOMAIN"/>
    <property type="match status" value="1"/>
</dbReference>
<dbReference type="Proteomes" id="UP000807504">
    <property type="component" value="Unassembled WGS sequence"/>
</dbReference>
<evidence type="ECO:0000256" key="5">
    <source>
        <dbReference type="SAM" id="MobiDB-lite"/>
    </source>
</evidence>
<organism evidence="7 8">
    <name type="scientific">Argiope bruennichi</name>
    <name type="common">Wasp spider</name>
    <name type="synonym">Aranea bruennichi</name>
    <dbReference type="NCBI Taxonomy" id="94029"/>
    <lineage>
        <taxon>Eukaryota</taxon>
        <taxon>Metazoa</taxon>
        <taxon>Ecdysozoa</taxon>
        <taxon>Arthropoda</taxon>
        <taxon>Chelicerata</taxon>
        <taxon>Arachnida</taxon>
        <taxon>Araneae</taxon>
        <taxon>Araneomorphae</taxon>
        <taxon>Entelegynae</taxon>
        <taxon>Araneoidea</taxon>
        <taxon>Araneidae</taxon>
        <taxon>Argiope</taxon>
    </lineage>
</organism>
<accession>A0A8T0FY14</accession>
<gene>
    <name evidence="7" type="ORF">HNY73_001768</name>
</gene>
<dbReference type="Pfam" id="PF00498">
    <property type="entry name" value="FHA"/>
    <property type="match status" value="1"/>
</dbReference>
<evidence type="ECO:0000256" key="4">
    <source>
        <dbReference type="ARBA" id="ARBA00023242"/>
    </source>
</evidence>
<feature type="compositionally biased region" description="Polar residues" evidence="5">
    <location>
        <begin position="284"/>
        <end position="303"/>
    </location>
</feature>
<feature type="domain" description="FHA" evidence="6">
    <location>
        <begin position="56"/>
        <end position="108"/>
    </location>
</feature>
<dbReference type="SMART" id="SM00240">
    <property type="entry name" value="FHA"/>
    <property type="match status" value="1"/>
</dbReference>
<dbReference type="FunFam" id="2.60.200.20:FF:000031">
    <property type="entry name" value="Forkhead box protein K1"/>
    <property type="match status" value="1"/>
</dbReference>
<comment type="subcellular location">
    <subcellularLocation>
        <location evidence="1">Nucleus</location>
    </subcellularLocation>
</comment>
<evidence type="ECO:0000256" key="1">
    <source>
        <dbReference type="ARBA" id="ARBA00004123"/>
    </source>
</evidence>
<keyword evidence="3" id="KW-0804">Transcription</keyword>
<dbReference type="InterPro" id="IPR008984">
    <property type="entry name" value="SMAD_FHA_dom_sf"/>
</dbReference>
<evidence type="ECO:0000259" key="6">
    <source>
        <dbReference type="PROSITE" id="PS50006"/>
    </source>
</evidence>
<comment type="caution">
    <text evidence="7">The sequence shown here is derived from an EMBL/GenBank/DDBJ whole genome shotgun (WGS) entry which is preliminary data.</text>
</comment>
<feature type="compositionally biased region" description="Basic and acidic residues" evidence="5">
    <location>
        <begin position="304"/>
        <end position="315"/>
    </location>
</feature>
<evidence type="ECO:0000256" key="3">
    <source>
        <dbReference type="ARBA" id="ARBA00023163"/>
    </source>
</evidence>
<keyword evidence="4" id="KW-0539">Nucleus</keyword>
<reference evidence="7" key="2">
    <citation type="submission" date="2020-06" db="EMBL/GenBank/DDBJ databases">
        <authorList>
            <person name="Sheffer M."/>
        </authorList>
    </citation>
    <scope>NUCLEOTIDE SEQUENCE</scope>
</reference>
<protein>
    <submittedName>
        <fullName evidence="7">Forkhead box protein K1 like protein</fullName>
    </submittedName>
</protein>
<feature type="region of interest" description="Disordered" evidence="5">
    <location>
        <begin position="283"/>
        <end position="315"/>
    </location>
</feature>
<dbReference type="EMBL" id="JABXBU010000002">
    <property type="protein sequence ID" value="KAF8793723.1"/>
    <property type="molecule type" value="Genomic_DNA"/>
</dbReference>
<dbReference type="AlphaFoldDB" id="A0A8T0FY14"/>
<evidence type="ECO:0000256" key="2">
    <source>
        <dbReference type="ARBA" id="ARBA00023015"/>
    </source>
</evidence>
<evidence type="ECO:0000313" key="7">
    <source>
        <dbReference type="EMBL" id="KAF8793723.1"/>
    </source>
</evidence>
<dbReference type="CDD" id="cd22688">
    <property type="entry name" value="FHA_FOXK"/>
    <property type="match status" value="1"/>
</dbReference>
<dbReference type="GO" id="GO:0005634">
    <property type="term" value="C:nucleus"/>
    <property type="evidence" value="ECO:0007669"/>
    <property type="project" value="UniProtKB-SubCell"/>
</dbReference>
<dbReference type="SUPFAM" id="SSF49879">
    <property type="entry name" value="SMAD/FHA domain"/>
    <property type="match status" value="1"/>
</dbReference>
<proteinExistence type="predicted"/>
<dbReference type="GO" id="GO:0000981">
    <property type="term" value="F:DNA-binding transcription factor activity, RNA polymerase II-specific"/>
    <property type="evidence" value="ECO:0007669"/>
    <property type="project" value="TreeGrafter"/>
</dbReference>
<dbReference type="InterPro" id="IPR000253">
    <property type="entry name" value="FHA_dom"/>
</dbReference>
<name>A0A8T0FY14_ARGBR</name>
<dbReference type="PANTHER" id="PTHR45881:SF7">
    <property type="entry name" value="CHECKPOINT SUPPRESSOR 1-LIKE, ISOFORM A-RELATED"/>
    <property type="match status" value="1"/>
</dbReference>